<dbReference type="Pfam" id="PF01609">
    <property type="entry name" value="DDE_Tnp_1"/>
    <property type="match status" value="1"/>
</dbReference>
<evidence type="ECO:0000313" key="4">
    <source>
        <dbReference type="Proteomes" id="UP000279860"/>
    </source>
</evidence>
<dbReference type="GO" id="GO:0006313">
    <property type="term" value="P:DNA transposition"/>
    <property type="evidence" value="ECO:0007669"/>
    <property type="project" value="InterPro"/>
</dbReference>
<dbReference type="GO" id="GO:0004803">
    <property type="term" value="F:transposase activity"/>
    <property type="evidence" value="ECO:0007669"/>
    <property type="project" value="InterPro"/>
</dbReference>
<proteinExistence type="predicted"/>
<dbReference type="GO" id="GO:0003677">
    <property type="term" value="F:DNA binding"/>
    <property type="evidence" value="ECO:0007669"/>
    <property type="project" value="InterPro"/>
</dbReference>
<dbReference type="RefSeq" id="WP_124791010.1">
    <property type="nucleotide sequence ID" value="NZ_RQYN01000137.1"/>
</dbReference>
<dbReference type="AlphaFoldDB" id="A0A3P1YGH8"/>
<gene>
    <name evidence="3" type="ORF">EII41_13645</name>
</gene>
<feature type="domain" description="Transposase IS4-like" evidence="1">
    <location>
        <begin position="94"/>
        <end position="228"/>
    </location>
</feature>
<organism evidence="3 4">
    <name type="scientific">Tannerella forsythia</name>
    <name type="common">Bacteroides forsythus</name>
    <dbReference type="NCBI Taxonomy" id="28112"/>
    <lineage>
        <taxon>Bacteria</taxon>
        <taxon>Pseudomonadati</taxon>
        <taxon>Bacteroidota</taxon>
        <taxon>Bacteroidia</taxon>
        <taxon>Bacteroidales</taxon>
        <taxon>Tannerellaceae</taxon>
        <taxon>Tannerella</taxon>
    </lineage>
</organism>
<protein>
    <submittedName>
        <fullName evidence="3">IS5 family transposase</fullName>
    </submittedName>
</protein>
<dbReference type="Pfam" id="PF13340">
    <property type="entry name" value="DUF4096"/>
    <property type="match status" value="1"/>
</dbReference>
<dbReference type="Proteomes" id="UP000279860">
    <property type="component" value="Unassembled WGS sequence"/>
</dbReference>
<accession>A0A3P1YGH8</accession>
<dbReference type="PANTHER" id="PTHR30007:SF0">
    <property type="entry name" value="TRANSPOSASE"/>
    <property type="match status" value="1"/>
</dbReference>
<reference evidence="3 4" key="1">
    <citation type="submission" date="2018-11" db="EMBL/GenBank/DDBJ databases">
        <title>Genomes From Bacteria Associated with the Canine Oral Cavity: a Test Case for Automated Genome-Based Taxonomic Assignment.</title>
        <authorList>
            <person name="Coil D.A."/>
            <person name="Jospin G."/>
            <person name="Darling A.E."/>
            <person name="Wallis C."/>
            <person name="Davis I.J."/>
            <person name="Harris S."/>
            <person name="Eisen J.A."/>
            <person name="Holcombe L.J."/>
            <person name="O'Flynn C."/>
        </authorList>
    </citation>
    <scope>NUCLEOTIDE SEQUENCE [LARGE SCALE GENOMIC DNA]</scope>
    <source>
        <strain evidence="3 4">OH1426_COT-023</strain>
    </source>
</reference>
<dbReference type="EMBL" id="RQYN01000137">
    <property type="protein sequence ID" value="RRD69116.1"/>
    <property type="molecule type" value="Genomic_DNA"/>
</dbReference>
<evidence type="ECO:0000313" key="3">
    <source>
        <dbReference type="EMBL" id="RRD69116.1"/>
    </source>
</evidence>
<sequence length="251" mass="29499">MYCTDLEETQWQVIRKILNVQERKRKYDLREIWNAIFYLVKTGCQWRMLPWHFAPWELVYDYDRKWCSWGEFDLLLSRLREKVRAKMGQKAESSPGIMDSQSIRWGDNRSLKGIDGNKKIKGIKRHVVVDKNGFLPAVMVTIACVHDSKAAYLLARCLRELCCNIKIILADAGYRGEIADKVKTAFGYILKVVTSGDKVNGFKPIGKRWIVERTFSWFDNYRRLCRNYEITFDSAEEMVKPASIRRLLNKI</sequence>
<comment type="caution">
    <text evidence="3">The sequence shown here is derived from an EMBL/GenBank/DDBJ whole genome shotgun (WGS) entry which is preliminary data.</text>
</comment>
<dbReference type="InterPro" id="IPR025161">
    <property type="entry name" value="IS402-like_dom"/>
</dbReference>
<name>A0A3P1YGH8_TANFO</name>
<evidence type="ECO:0000259" key="1">
    <source>
        <dbReference type="Pfam" id="PF01609"/>
    </source>
</evidence>
<dbReference type="NCBIfam" id="NF033580">
    <property type="entry name" value="transpos_IS5_3"/>
    <property type="match status" value="1"/>
</dbReference>
<evidence type="ECO:0000259" key="2">
    <source>
        <dbReference type="Pfam" id="PF13340"/>
    </source>
</evidence>
<dbReference type="PANTHER" id="PTHR30007">
    <property type="entry name" value="PHP DOMAIN PROTEIN"/>
    <property type="match status" value="1"/>
</dbReference>
<dbReference type="InterPro" id="IPR002559">
    <property type="entry name" value="Transposase_11"/>
</dbReference>
<feature type="domain" description="Insertion element IS402-like" evidence="2">
    <location>
        <begin position="6"/>
        <end position="73"/>
    </location>
</feature>